<evidence type="ECO:0000256" key="1">
    <source>
        <dbReference type="SAM" id="MobiDB-lite"/>
    </source>
</evidence>
<evidence type="ECO:0000313" key="3">
    <source>
        <dbReference type="Proteomes" id="UP000481153"/>
    </source>
</evidence>
<organism evidence="2 3">
    <name type="scientific">Aphanomyces euteiches</name>
    <dbReference type="NCBI Taxonomy" id="100861"/>
    <lineage>
        <taxon>Eukaryota</taxon>
        <taxon>Sar</taxon>
        <taxon>Stramenopiles</taxon>
        <taxon>Oomycota</taxon>
        <taxon>Saprolegniomycetes</taxon>
        <taxon>Saprolegniales</taxon>
        <taxon>Verrucalvaceae</taxon>
        <taxon>Aphanomyces</taxon>
    </lineage>
</organism>
<name>A0A6G0WE18_9STRA</name>
<feature type="region of interest" description="Disordered" evidence="1">
    <location>
        <begin position="1"/>
        <end position="20"/>
    </location>
</feature>
<proteinExistence type="predicted"/>
<dbReference type="VEuPathDB" id="FungiDB:AeMF1_004658"/>
<reference evidence="2 3" key="1">
    <citation type="submission" date="2019-07" db="EMBL/GenBank/DDBJ databases">
        <title>Genomics analysis of Aphanomyces spp. identifies a new class of oomycete effector associated with host adaptation.</title>
        <authorList>
            <person name="Gaulin E."/>
        </authorList>
    </citation>
    <scope>NUCLEOTIDE SEQUENCE [LARGE SCALE GENOMIC DNA]</scope>
    <source>
        <strain evidence="2 3">ATCC 201684</strain>
    </source>
</reference>
<dbReference type="Proteomes" id="UP000481153">
    <property type="component" value="Unassembled WGS sequence"/>
</dbReference>
<comment type="caution">
    <text evidence="2">The sequence shown here is derived from an EMBL/GenBank/DDBJ whole genome shotgun (WGS) entry which is preliminary data.</text>
</comment>
<sequence length="119" mass="13439">MSRRLSSQGNPNTRTMSQGVAMLANLEEQRVQRRARYATVLRDEPDDDPDSSSPVYDGFLETQGPEAIHSMTNFSPAEFSILWAELRTFLARNWNTSSGRKSAVTARDMLFMTLATLKH</sequence>
<gene>
    <name evidence="2" type="ORF">Ae201684_016703</name>
</gene>
<evidence type="ECO:0000313" key="2">
    <source>
        <dbReference type="EMBL" id="KAF0724637.1"/>
    </source>
</evidence>
<accession>A0A6G0WE18</accession>
<dbReference type="EMBL" id="VJMJ01000266">
    <property type="protein sequence ID" value="KAF0724637.1"/>
    <property type="molecule type" value="Genomic_DNA"/>
</dbReference>
<feature type="compositionally biased region" description="Polar residues" evidence="1">
    <location>
        <begin position="1"/>
        <end position="18"/>
    </location>
</feature>
<dbReference type="AlphaFoldDB" id="A0A6G0WE18"/>
<keyword evidence="3" id="KW-1185">Reference proteome</keyword>
<protein>
    <submittedName>
        <fullName evidence="2">Uncharacterized protein</fullName>
    </submittedName>
</protein>